<reference evidence="2" key="1">
    <citation type="journal article" date="2007" name="Nature">
        <title>The grapevine genome sequence suggests ancestral hexaploidization in major angiosperm phyla.</title>
        <authorList>
            <consortium name="The French-Italian Public Consortium for Grapevine Genome Characterization."/>
            <person name="Jaillon O."/>
            <person name="Aury J.-M."/>
            <person name="Noel B."/>
            <person name="Policriti A."/>
            <person name="Clepet C."/>
            <person name="Casagrande A."/>
            <person name="Choisne N."/>
            <person name="Aubourg S."/>
            <person name="Vitulo N."/>
            <person name="Jubin C."/>
            <person name="Vezzi A."/>
            <person name="Legeai F."/>
            <person name="Hugueney P."/>
            <person name="Dasilva C."/>
            <person name="Horner D."/>
            <person name="Mica E."/>
            <person name="Jublot D."/>
            <person name="Poulain J."/>
            <person name="Bruyere C."/>
            <person name="Billault A."/>
            <person name="Segurens B."/>
            <person name="Gouyvenoux M."/>
            <person name="Ugarte E."/>
            <person name="Cattonaro F."/>
            <person name="Anthouard V."/>
            <person name="Vico V."/>
            <person name="Del Fabbro C."/>
            <person name="Alaux M."/>
            <person name="Di Gaspero G."/>
            <person name="Dumas V."/>
            <person name="Felice N."/>
            <person name="Paillard S."/>
            <person name="Juman I."/>
            <person name="Moroldo M."/>
            <person name="Scalabrin S."/>
            <person name="Canaguier A."/>
            <person name="Le Clainche I."/>
            <person name="Malacrida G."/>
            <person name="Durand E."/>
            <person name="Pesole G."/>
            <person name="Laucou V."/>
            <person name="Chatelet P."/>
            <person name="Merdinoglu D."/>
            <person name="Delledonne M."/>
            <person name="Pezzotti M."/>
            <person name="Lecharny A."/>
            <person name="Scarpelli C."/>
            <person name="Artiguenave F."/>
            <person name="Pe M.E."/>
            <person name="Valle G."/>
            <person name="Morgante M."/>
            <person name="Caboche M."/>
            <person name="Adam-Blondon A.-F."/>
            <person name="Weissenbach J."/>
            <person name="Quetier F."/>
            <person name="Wincker P."/>
        </authorList>
    </citation>
    <scope>NUCLEOTIDE SEQUENCE [LARGE SCALE GENOMIC DNA]</scope>
    <source>
        <strain evidence="2">cv. Pinot noir / PN40024</strain>
    </source>
</reference>
<dbReference type="ExpressionAtlas" id="E0CSR7">
    <property type="expression patterns" value="baseline and differential"/>
</dbReference>
<dbReference type="Proteomes" id="UP000009183">
    <property type="component" value="Chromosome 19"/>
</dbReference>
<dbReference type="OMA" id="SKWKDEH"/>
<dbReference type="AlphaFoldDB" id="E0CSR7"/>
<protein>
    <submittedName>
        <fullName evidence="1">Uncharacterized protein</fullName>
    </submittedName>
</protein>
<evidence type="ECO:0000313" key="1">
    <source>
        <dbReference type="EMBL" id="CBI20366.3"/>
    </source>
</evidence>
<dbReference type="eggNOG" id="ENOG502S2MT">
    <property type="taxonomic scope" value="Eukaryota"/>
</dbReference>
<dbReference type="EMBL" id="FN595229">
    <property type="protein sequence ID" value="CBI20366.3"/>
    <property type="molecule type" value="Genomic_DNA"/>
</dbReference>
<dbReference type="PANTHER" id="PTHR35292:SF13">
    <property type="entry name" value="OS03G0581800 PROTEIN"/>
    <property type="match status" value="1"/>
</dbReference>
<dbReference type="InParanoid" id="E0CSR7"/>
<accession>E0CSR7</accession>
<name>E0CSR7_VITVI</name>
<organism evidence="1 2">
    <name type="scientific">Vitis vinifera</name>
    <name type="common">Grape</name>
    <dbReference type="NCBI Taxonomy" id="29760"/>
    <lineage>
        <taxon>Eukaryota</taxon>
        <taxon>Viridiplantae</taxon>
        <taxon>Streptophyta</taxon>
        <taxon>Embryophyta</taxon>
        <taxon>Tracheophyta</taxon>
        <taxon>Spermatophyta</taxon>
        <taxon>Magnoliopsida</taxon>
        <taxon>eudicotyledons</taxon>
        <taxon>Gunneridae</taxon>
        <taxon>Pentapetalae</taxon>
        <taxon>rosids</taxon>
        <taxon>Vitales</taxon>
        <taxon>Vitaceae</taxon>
        <taxon>Viteae</taxon>
        <taxon>Vitis</taxon>
    </lineage>
</organism>
<dbReference type="OrthoDB" id="537257at2759"/>
<dbReference type="PANTHER" id="PTHR35292">
    <property type="entry name" value="EXPRESSED PROTEIN"/>
    <property type="match status" value="1"/>
</dbReference>
<dbReference type="KEGG" id="vvi:100252136"/>
<dbReference type="PaxDb" id="29760-VIT_19s0014g03480.t01"/>
<proteinExistence type="predicted"/>
<dbReference type="FunCoup" id="E0CSR7">
    <property type="interactions" value="601"/>
</dbReference>
<sequence length="98" mass="10774">MAAWTAVARQAGNLTRLSSPAPLATSLIHRRGLASGGDHHGPPKVNFWQDPLSPSKWKEEHFVIVSLSGWGLLFYGGYKFFTKGKKDNKEEKVGDASH</sequence>
<gene>
    <name evidence="1" type="ordered locus">VIT_19s0014g03480</name>
</gene>
<dbReference type="HOGENOM" id="CLU_162253_1_0_1"/>
<keyword evidence="2" id="KW-1185">Reference proteome</keyword>
<evidence type="ECO:0000313" key="2">
    <source>
        <dbReference type="Proteomes" id="UP000009183"/>
    </source>
</evidence>